<dbReference type="EMBL" id="JBHTJW010000002">
    <property type="protein sequence ID" value="MFD0929014.1"/>
    <property type="molecule type" value="Genomic_DNA"/>
</dbReference>
<organism evidence="1 2">
    <name type="scientific">Methylophilus glucosoxydans</name>
    <dbReference type="NCBI Taxonomy" id="752553"/>
    <lineage>
        <taxon>Bacteria</taxon>
        <taxon>Pseudomonadati</taxon>
        <taxon>Pseudomonadota</taxon>
        <taxon>Betaproteobacteria</taxon>
        <taxon>Nitrosomonadales</taxon>
        <taxon>Methylophilaceae</taxon>
        <taxon>Methylophilus</taxon>
    </lineage>
</organism>
<dbReference type="RefSeq" id="WP_379074267.1">
    <property type="nucleotide sequence ID" value="NZ_JBHTJW010000002.1"/>
</dbReference>
<evidence type="ECO:0008006" key="3">
    <source>
        <dbReference type="Google" id="ProtNLM"/>
    </source>
</evidence>
<evidence type="ECO:0000313" key="2">
    <source>
        <dbReference type="Proteomes" id="UP001597106"/>
    </source>
</evidence>
<reference evidence="2" key="1">
    <citation type="journal article" date="2019" name="Int. J. Syst. Evol. Microbiol.">
        <title>The Global Catalogue of Microorganisms (GCM) 10K type strain sequencing project: providing services to taxonomists for standard genome sequencing and annotation.</title>
        <authorList>
            <consortium name="The Broad Institute Genomics Platform"/>
            <consortium name="The Broad Institute Genome Sequencing Center for Infectious Disease"/>
            <person name="Wu L."/>
            <person name="Ma J."/>
        </authorList>
    </citation>
    <scope>NUCLEOTIDE SEQUENCE [LARGE SCALE GENOMIC DNA]</scope>
    <source>
        <strain evidence="2">CCUG 59685</strain>
    </source>
</reference>
<sequence length="280" mass="28594">MLTSSVCTRSSHLARGSRPLRAALLVTTLSMTLQAFALPPLAANSSPLTPAPLNLGPGASAPLAPAPMVPVSLAPAGALDLQATAALPAVAEATVKSILFNPYGEADGLRLANDVIVKFPPHRSQALLGAVQPGQHVRILGHAETPAIVKADAIINVTTGNIVVDQPPANNLPLLPPHLRAQSLQPLQVEGKVDLILNGPRGEVDGVILDNQSIVHFPPESLSMPLRPGLRIAVAGLGTRTANGVSLEAIRMGSSAATMQPLYAPAAPACQPAAAVAGQC</sequence>
<accession>A0ABW3GFM7</accession>
<dbReference type="Proteomes" id="UP001597106">
    <property type="component" value="Unassembled WGS sequence"/>
</dbReference>
<proteinExistence type="predicted"/>
<keyword evidence="2" id="KW-1185">Reference proteome</keyword>
<protein>
    <recommendedName>
        <fullName evidence="3">DUF5666 domain-containing protein</fullName>
    </recommendedName>
</protein>
<name>A0ABW3GFM7_9PROT</name>
<gene>
    <name evidence="1" type="ORF">ACFQ1T_04395</name>
</gene>
<comment type="caution">
    <text evidence="1">The sequence shown here is derived from an EMBL/GenBank/DDBJ whole genome shotgun (WGS) entry which is preliminary data.</text>
</comment>
<evidence type="ECO:0000313" key="1">
    <source>
        <dbReference type="EMBL" id="MFD0929014.1"/>
    </source>
</evidence>